<dbReference type="AlphaFoldDB" id="B3QQH9"/>
<evidence type="ECO:0000313" key="17">
    <source>
        <dbReference type="EMBL" id="ACF12182.1"/>
    </source>
</evidence>
<keyword evidence="18" id="KW-1185">Reference proteome</keyword>
<keyword evidence="4 15" id="KW-0285">Flavoprotein</keyword>
<proteinExistence type="inferred from homology"/>
<dbReference type="EC" id="2.7.1.26" evidence="15"/>
<dbReference type="eggNOG" id="COG0196">
    <property type="taxonomic scope" value="Bacteria"/>
</dbReference>
<evidence type="ECO:0000259" key="16">
    <source>
        <dbReference type="SMART" id="SM00904"/>
    </source>
</evidence>
<keyword evidence="8 15" id="KW-0547">Nucleotide-binding</keyword>
<dbReference type="SUPFAM" id="SSF82114">
    <property type="entry name" value="Riboflavin kinase-like"/>
    <property type="match status" value="1"/>
</dbReference>
<evidence type="ECO:0000256" key="6">
    <source>
        <dbReference type="ARBA" id="ARBA00022679"/>
    </source>
</evidence>
<evidence type="ECO:0000256" key="12">
    <source>
        <dbReference type="ARBA" id="ARBA00023268"/>
    </source>
</evidence>
<dbReference type="GO" id="GO:0005524">
    <property type="term" value="F:ATP binding"/>
    <property type="evidence" value="ECO:0007669"/>
    <property type="project" value="UniProtKB-UniRule"/>
</dbReference>
<dbReference type="InterPro" id="IPR015865">
    <property type="entry name" value="Riboflavin_kinase_bac/euk"/>
</dbReference>
<dbReference type="NCBIfam" id="TIGR00083">
    <property type="entry name" value="ribF"/>
    <property type="match status" value="1"/>
</dbReference>
<dbReference type="Pfam" id="PF06574">
    <property type="entry name" value="FAD_syn"/>
    <property type="match status" value="1"/>
</dbReference>
<evidence type="ECO:0000256" key="5">
    <source>
        <dbReference type="ARBA" id="ARBA00022643"/>
    </source>
</evidence>
<evidence type="ECO:0000256" key="7">
    <source>
        <dbReference type="ARBA" id="ARBA00022695"/>
    </source>
</evidence>
<dbReference type="EC" id="2.7.7.2" evidence="15"/>
<dbReference type="CDD" id="cd02064">
    <property type="entry name" value="FAD_synthetase_N"/>
    <property type="match status" value="1"/>
</dbReference>
<dbReference type="GO" id="GO:0008531">
    <property type="term" value="F:riboflavin kinase activity"/>
    <property type="evidence" value="ECO:0007669"/>
    <property type="project" value="UniProtKB-UniRule"/>
</dbReference>
<dbReference type="InterPro" id="IPR023468">
    <property type="entry name" value="Riboflavin_kinase"/>
</dbReference>
<protein>
    <recommendedName>
        <fullName evidence="15">Riboflavin biosynthesis protein</fullName>
    </recommendedName>
    <domain>
        <recommendedName>
            <fullName evidence="15">Riboflavin kinase</fullName>
            <ecNumber evidence="15">2.7.1.26</ecNumber>
        </recommendedName>
        <alternativeName>
            <fullName evidence="15">Flavokinase</fullName>
        </alternativeName>
    </domain>
    <domain>
        <recommendedName>
            <fullName evidence="15">FMN adenylyltransferase</fullName>
            <ecNumber evidence="15">2.7.7.2</ecNumber>
        </recommendedName>
        <alternativeName>
            <fullName evidence="15">FAD pyrophosphorylase</fullName>
        </alternativeName>
        <alternativeName>
            <fullName evidence="15">FAD synthase</fullName>
        </alternativeName>
    </domain>
</protein>
<evidence type="ECO:0000256" key="1">
    <source>
        <dbReference type="ARBA" id="ARBA00002121"/>
    </source>
</evidence>
<keyword evidence="6 15" id="KW-0808">Transferase</keyword>
<dbReference type="FunFam" id="3.40.50.620:FF:000021">
    <property type="entry name" value="Riboflavin biosynthesis protein"/>
    <property type="match status" value="1"/>
</dbReference>
<dbReference type="Gene3D" id="2.40.30.30">
    <property type="entry name" value="Riboflavin kinase-like"/>
    <property type="match status" value="1"/>
</dbReference>
<comment type="catalytic activity">
    <reaction evidence="14 15">
        <text>FMN + ATP + H(+) = FAD + diphosphate</text>
        <dbReference type="Rhea" id="RHEA:17237"/>
        <dbReference type="ChEBI" id="CHEBI:15378"/>
        <dbReference type="ChEBI" id="CHEBI:30616"/>
        <dbReference type="ChEBI" id="CHEBI:33019"/>
        <dbReference type="ChEBI" id="CHEBI:57692"/>
        <dbReference type="ChEBI" id="CHEBI:58210"/>
        <dbReference type="EC" id="2.7.7.2"/>
    </reaction>
</comment>
<name>B3QQH9_CHLP8</name>
<evidence type="ECO:0000256" key="14">
    <source>
        <dbReference type="ARBA" id="ARBA00049494"/>
    </source>
</evidence>
<keyword evidence="7 15" id="KW-0548">Nucleotidyltransferase</keyword>
<comment type="similarity">
    <text evidence="15">Belongs to the ribF family.</text>
</comment>
<dbReference type="GO" id="GO:0006747">
    <property type="term" value="P:FAD biosynthetic process"/>
    <property type="evidence" value="ECO:0007669"/>
    <property type="project" value="UniProtKB-UniRule"/>
</dbReference>
<evidence type="ECO:0000256" key="11">
    <source>
        <dbReference type="ARBA" id="ARBA00022840"/>
    </source>
</evidence>
<evidence type="ECO:0000256" key="15">
    <source>
        <dbReference type="PIRNR" id="PIRNR004491"/>
    </source>
</evidence>
<dbReference type="NCBIfam" id="NF004162">
    <property type="entry name" value="PRK05627.1-5"/>
    <property type="match status" value="1"/>
</dbReference>
<dbReference type="InterPro" id="IPR023465">
    <property type="entry name" value="Riboflavin_kinase_dom_sf"/>
</dbReference>
<keyword evidence="11 15" id="KW-0067">ATP-binding</keyword>
<keyword evidence="5 15" id="KW-0288">FMN</keyword>
<evidence type="ECO:0000256" key="8">
    <source>
        <dbReference type="ARBA" id="ARBA00022741"/>
    </source>
</evidence>
<reference evidence="17" key="1">
    <citation type="submission" date="2008-06" db="EMBL/GenBank/DDBJ databases">
        <title>Complete sequence of Chlorobaculum parvum NCIB 8327.</title>
        <authorList>
            <consortium name="US DOE Joint Genome Institute"/>
            <person name="Lucas S."/>
            <person name="Copeland A."/>
            <person name="Lapidus A."/>
            <person name="Glavina del Rio T."/>
            <person name="Dalin E."/>
            <person name="Tice H."/>
            <person name="Bruce D."/>
            <person name="Goodwin L."/>
            <person name="Pitluck S."/>
            <person name="Schmutz J."/>
            <person name="Larimer F."/>
            <person name="Land M."/>
            <person name="Hauser L."/>
            <person name="Kyrpides N."/>
            <person name="Mikhailova N."/>
            <person name="Zhao F."/>
            <person name="Li T."/>
            <person name="Liu Z."/>
            <person name="Overmann J."/>
            <person name="Bryant D.A."/>
            <person name="Richardson P."/>
        </authorList>
    </citation>
    <scope>NUCLEOTIDE SEQUENCE [LARGE SCALE GENOMIC DNA]</scope>
    <source>
        <strain evidence="17">NCIB 8327</strain>
    </source>
</reference>
<dbReference type="SMART" id="SM00904">
    <property type="entry name" value="Flavokinase"/>
    <property type="match status" value="1"/>
</dbReference>
<dbReference type="UniPathway" id="UPA00277">
    <property type="reaction ID" value="UER00407"/>
</dbReference>
<evidence type="ECO:0000256" key="10">
    <source>
        <dbReference type="ARBA" id="ARBA00022827"/>
    </source>
</evidence>
<dbReference type="PANTHER" id="PTHR22749">
    <property type="entry name" value="RIBOFLAVIN KINASE/FMN ADENYLYLTRANSFERASE"/>
    <property type="match status" value="1"/>
</dbReference>
<keyword evidence="10 15" id="KW-0274">FAD</keyword>
<dbReference type="KEGG" id="cpc:Cpar_1790"/>
<evidence type="ECO:0000256" key="4">
    <source>
        <dbReference type="ARBA" id="ARBA00022630"/>
    </source>
</evidence>
<dbReference type="InterPro" id="IPR014729">
    <property type="entry name" value="Rossmann-like_a/b/a_fold"/>
</dbReference>
<dbReference type="Proteomes" id="UP000008811">
    <property type="component" value="Chromosome"/>
</dbReference>
<dbReference type="UniPathway" id="UPA00276">
    <property type="reaction ID" value="UER00406"/>
</dbReference>
<evidence type="ECO:0000256" key="13">
    <source>
        <dbReference type="ARBA" id="ARBA00047880"/>
    </source>
</evidence>
<dbReference type="InterPro" id="IPR015864">
    <property type="entry name" value="FAD_synthase"/>
</dbReference>
<evidence type="ECO:0000256" key="3">
    <source>
        <dbReference type="ARBA" id="ARBA00005201"/>
    </source>
</evidence>
<dbReference type="HOGENOM" id="CLU_048437_0_2_10"/>
<keyword evidence="9 15" id="KW-0418">Kinase</keyword>
<dbReference type="Pfam" id="PF01687">
    <property type="entry name" value="Flavokinase"/>
    <property type="match status" value="1"/>
</dbReference>
<dbReference type="GO" id="GO:0009398">
    <property type="term" value="P:FMN biosynthetic process"/>
    <property type="evidence" value="ECO:0007669"/>
    <property type="project" value="UniProtKB-UniRule"/>
</dbReference>
<evidence type="ECO:0000256" key="2">
    <source>
        <dbReference type="ARBA" id="ARBA00004726"/>
    </source>
</evidence>
<comment type="pathway">
    <text evidence="2 15">Cofactor biosynthesis; FAD biosynthesis; FAD from FMN: step 1/1.</text>
</comment>
<dbReference type="GO" id="GO:0003919">
    <property type="term" value="F:FMN adenylyltransferase activity"/>
    <property type="evidence" value="ECO:0007669"/>
    <property type="project" value="UniProtKB-UniRule"/>
</dbReference>
<dbReference type="PIRSF" id="PIRSF004491">
    <property type="entry name" value="FAD_Synth"/>
    <property type="match status" value="1"/>
</dbReference>
<feature type="domain" description="Riboflavin kinase" evidence="16">
    <location>
        <begin position="195"/>
        <end position="321"/>
    </location>
</feature>
<dbReference type="NCBIfam" id="NF004160">
    <property type="entry name" value="PRK05627.1-3"/>
    <property type="match status" value="1"/>
</dbReference>
<dbReference type="EMBL" id="CP001099">
    <property type="protein sequence ID" value="ACF12182.1"/>
    <property type="molecule type" value="Genomic_DNA"/>
</dbReference>
<dbReference type="STRING" id="517417.Cpar_1790"/>
<evidence type="ECO:0000256" key="9">
    <source>
        <dbReference type="ARBA" id="ARBA00022777"/>
    </source>
</evidence>
<dbReference type="SUPFAM" id="SSF52374">
    <property type="entry name" value="Nucleotidylyl transferase"/>
    <property type="match status" value="1"/>
</dbReference>
<comment type="pathway">
    <text evidence="3 15">Cofactor biosynthesis; FMN biosynthesis; FMN from riboflavin (ATP route): step 1/1.</text>
</comment>
<dbReference type="OrthoDB" id="9803667at2"/>
<comment type="catalytic activity">
    <reaction evidence="13 15">
        <text>riboflavin + ATP = FMN + ADP + H(+)</text>
        <dbReference type="Rhea" id="RHEA:14357"/>
        <dbReference type="ChEBI" id="CHEBI:15378"/>
        <dbReference type="ChEBI" id="CHEBI:30616"/>
        <dbReference type="ChEBI" id="CHEBI:57986"/>
        <dbReference type="ChEBI" id="CHEBI:58210"/>
        <dbReference type="ChEBI" id="CHEBI:456216"/>
        <dbReference type="EC" id="2.7.1.26"/>
    </reaction>
</comment>
<dbReference type="RefSeq" id="WP_012503015.1">
    <property type="nucleotide sequence ID" value="NC_011027.1"/>
</dbReference>
<evidence type="ECO:0000313" key="18">
    <source>
        <dbReference type="Proteomes" id="UP000008811"/>
    </source>
</evidence>
<gene>
    <name evidence="17" type="ordered locus">Cpar_1790</name>
</gene>
<sequence>MRVVILQGEEVHDAETGQVVSLKPEPSAVTVGSFDGLHVGHRKIIGTMIDKARQDGLRSVVVTFDPHPRLVLESSSDCQVQLLTTFDEKVAHFRTMQVDLLFVIRFDREFSRKSSADFIRDVLVKMLGARQVTVGYDHGFGSDRSGSGKTLRQLGEEHGFRVEVVGEIIVDGSPVSSTRIRHLLAEGRIREANVCLGTPYTISGEVVNGKKLGRQIGFPTANLELSDRCKHLPAHGVYAARVTIDGRDWPVMMNIGRRPTVEEHGAVTVEAHIVGFSGELYGAVLVLQLLDFIRPEQCFDSIDELKAQLLADQKKAELYLK</sequence>
<dbReference type="PANTHER" id="PTHR22749:SF6">
    <property type="entry name" value="RIBOFLAVIN KINASE"/>
    <property type="match status" value="1"/>
</dbReference>
<dbReference type="InterPro" id="IPR002606">
    <property type="entry name" value="Riboflavin_kinase_bac"/>
</dbReference>
<accession>B3QQH9</accession>
<comment type="function">
    <text evidence="1">Catalyzes the phosphorylation of riboflavin to FMN followed by the adenylation of FMN to FAD.</text>
</comment>
<dbReference type="Gene3D" id="3.40.50.620">
    <property type="entry name" value="HUPs"/>
    <property type="match status" value="1"/>
</dbReference>
<dbReference type="GO" id="GO:0009231">
    <property type="term" value="P:riboflavin biosynthetic process"/>
    <property type="evidence" value="ECO:0007669"/>
    <property type="project" value="InterPro"/>
</dbReference>
<organism evidence="17 18">
    <name type="scientific">Chlorobaculum parvum (strain DSM 263 / NCIMB 8327)</name>
    <name type="common">Chlorobium vibrioforme subsp. thiosulfatophilum</name>
    <dbReference type="NCBI Taxonomy" id="517417"/>
    <lineage>
        <taxon>Bacteria</taxon>
        <taxon>Pseudomonadati</taxon>
        <taxon>Chlorobiota</taxon>
        <taxon>Chlorobiia</taxon>
        <taxon>Chlorobiales</taxon>
        <taxon>Chlorobiaceae</taxon>
        <taxon>Chlorobaculum</taxon>
    </lineage>
</organism>
<keyword evidence="12" id="KW-0511">Multifunctional enzyme</keyword>